<reference evidence="6 7" key="1">
    <citation type="submission" date="2019-09" db="EMBL/GenBank/DDBJ databases">
        <title>Pararcticibacter amylolyticus gen. nov., sp. nov., isolated from a rottenly hemp rope, and reclassification of Pedobacter tournemirensis as Pararcticibacter tournemirensis comb. nov.</title>
        <authorList>
            <person name="Cai Y."/>
        </authorList>
    </citation>
    <scope>NUCLEOTIDE SEQUENCE [LARGE SCALE GENOMIC DNA]</scope>
    <source>
        <strain evidence="6 7">TF5-37.2-LB10</strain>
    </source>
</reference>
<feature type="domain" description="Teneurin NHL" evidence="5">
    <location>
        <begin position="355"/>
        <end position="443"/>
    </location>
</feature>
<keyword evidence="1" id="KW-0677">Repeat</keyword>
<evidence type="ECO:0008006" key="8">
    <source>
        <dbReference type="Google" id="ProtNLM"/>
    </source>
</evidence>
<comment type="caution">
    <text evidence="6">The sequence shown here is derived from an EMBL/GenBank/DDBJ whole genome shotgun (WGS) entry which is preliminary data.</text>
</comment>
<evidence type="ECO:0000256" key="2">
    <source>
        <dbReference type="PROSITE-ProRule" id="PRU00504"/>
    </source>
</evidence>
<dbReference type="Gene3D" id="2.120.10.30">
    <property type="entry name" value="TolB, C-terminal domain"/>
    <property type="match status" value="4"/>
</dbReference>
<protein>
    <recommendedName>
        <fullName evidence="8">T9SS type A sorting domain-containing protein</fullName>
    </recommendedName>
</protein>
<evidence type="ECO:0000256" key="3">
    <source>
        <dbReference type="SAM" id="MobiDB-lite"/>
    </source>
</evidence>
<dbReference type="GO" id="GO:0005509">
    <property type="term" value="F:calcium ion binding"/>
    <property type="evidence" value="ECO:0007669"/>
    <property type="project" value="InterPro"/>
</dbReference>
<feature type="repeat" description="NHL" evidence="2">
    <location>
        <begin position="464"/>
        <end position="499"/>
    </location>
</feature>
<dbReference type="SUPFAM" id="SSF49313">
    <property type="entry name" value="Cadherin-like"/>
    <property type="match status" value="1"/>
</dbReference>
<sequence length="1777" mass="191316">MKPPIQKPMLSLRGMVGALLTLLILFTAGRSYSQDGTHMYDPINAGALSPCGGMFTDSRNNNYTNGIYYSDNYNEYNNSGQAHGQSGPDVWYTFSVSDYTDVHISLCGSNFDTYVHVLDENGEWVNSNDDSDCGRPSKLDVPGLSPGVYYVVVEGYGGSTGDYVLELSSTMYSSPSQGADMYNYIGAGIYSSSGSFTHTMSNEDLCLKNDIGQPSTDIYYRFTLYNTAQVTLSHCGSGFDTYLYLLDADGNEIARNDDNTGPLCPGSQAYLQLTLTSGSYYVVSEGNDNNTGNIVTTINVSMLPTIPEISYTFPSAVSLGSPVSVNVTNTGAPAVSVNTTTTYAGTGSAGMTNTGALSSTFNNPLSVAADASGNVYVADAGNHSIRKISTSGQVSTLAGAGYSGYADGTGTAARFTHPSSLAVDGSGTLYVTDQQNHRIRKISPSGVVTTFAGSGTAGYAEGTGTGASFRTPAGITLDASGNVYIADLENHRIRKISPSGVVSTYAGTGVQGSTNGAAASASFTYPIGLTFDASGNLYVVERQGQRVRKITPAGVVSTLAGSGTAGFVNGTGSAAYFNWPNAVVADPSGTLYVCDQLNHMVRKVTPSGAVSTLAGTTTAGVVNGTGDQVRMNGPFGICRDAQGNLYVGNNAGNVIRKITLTPAFTISPALPAGLTLNGETGTISGTPTTVSPATTYTITARSSGGTATTTITFAVTGGGPRPSQDQNYILTSTPLKPFDGTVDVSNKDASEVQHTIQYFDGLGRPLQTVQYKGAPAKDKDLVVPNEYDAFGREAKKYLGYADVSNTGSYKPNALTSLPSYFSAPAAGSGVSAVPSPFAETRFEPSPLNRVEEQGAPGNPWQLSTSGISGSGHTVKTEYGTNTASGERAVRLYYANVVTTAGEGYKRTLSSTGNYEASQLYLTITKDENWTSGKTGTTEEYKDKQGQVVLKRTWKDESTPYSTYYVYDDFGDLSFVLPPGSEPDGGMDDTRLTKYGYQYRYDGRRRLIEKKIPGKDGWESMVYNKIDQVVLSQDPKQAQSGKWNFTKYDGLGRVVMSGEYQNSTGTRTSLQTTADAQTDTLWERYTGGSTGEGYTNRTFPTSYSKLLSVNYYDDYTFPGSTIFGSLPVARSRMIKSLLTGTKTNVLGTTTMLTSLTFYDDEGRVMQVKSQNYRGGVDSVLTTYTFTDQPVTVIRYHTSPSNSVTVRTRYQYDHMGRKTHTWESINNATEVLLAKNNYNEVGQLWKKELHNGLQTTTYTYNERGWLSGSSSPKFDLKLRYNSPTKGAPAQYNGNISEQEYTGDYSGNRWFTYQYDALNRLTTSVYNNNNLLGEQLVYDKMGNITSLTRGNYGTLGYLYDGNRLSSVSGFKAGSYGYDVNGNATTDGTRGVTITYNELNLPSQVSGTGTATYTYDAAGNKLRSVQGGTTRDYIAGIQYTNGVIDFIQTEEGRAVRKSDGSYAYEYNLKDHLGNTRVVIDDNGNNTQRVVQEDEYYSFGLNVGRYTLGNKNNYLYNGKEKQDVLTDEYDYGARFYDPVIGRWTSVDPLAEKGRRWSPYSYTFDDPIRFTDPDGMWPGLDMFSLSGSVAFYKGMTNFAKTMVKAAIATVNSVLDPISNANYAGNTHGAKHVTYTKAANEGVKTLAAEVAVGAAAGKIVGSVAKTFAREASAGTGAGAVRAAKYSSQWEGASLDATIEKFTPGAKGVIEGQKTIYNNAETGVQVVYDNSGDYFRIQDTNLAGKRQYLDMSGEVPNNKVVNGKQMGRNQAEYNQVTHFRNIDNP</sequence>
<feature type="repeat" description="NHL" evidence="2">
    <location>
        <begin position="415"/>
        <end position="445"/>
    </location>
</feature>
<feature type="domain" description="DUF6443" evidence="4">
    <location>
        <begin position="736"/>
        <end position="867"/>
    </location>
</feature>
<proteinExistence type="predicted"/>
<dbReference type="Pfam" id="PF05345">
    <property type="entry name" value="He_PIG"/>
    <property type="match status" value="1"/>
</dbReference>
<accession>A0A5M9GTM5</accession>
<dbReference type="InterPro" id="IPR001258">
    <property type="entry name" value="NHL_repeat"/>
</dbReference>
<dbReference type="InterPro" id="IPR022385">
    <property type="entry name" value="Rhs_assc_core"/>
</dbReference>
<dbReference type="Pfam" id="PF01436">
    <property type="entry name" value="NHL"/>
    <property type="match status" value="1"/>
</dbReference>
<evidence type="ECO:0000259" key="4">
    <source>
        <dbReference type="Pfam" id="PF20041"/>
    </source>
</evidence>
<feature type="region of interest" description="Disordered" evidence="3">
    <location>
        <begin position="852"/>
        <end position="871"/>
    </location>
</feature>
<evidence type="ECO:0000259" key="5">
    <source>
        <dbReference type="Pfam" id="PF25021"/>
    </source>
</evidence>
<dbReference type="Pfam" id="PF25021">
    <property type="entry name" value="TEN_NHL"/>
    <property type="match status" value="1"/>
</dbReference>
<dbReference type="GO" id="GO:0016020">
    <property type="term" value="C:membrane"/>
    <property type="evidence" value="ECO:0007669"/>
    <property type="project" value="InterPro"/>
</dbReference>
<dbReference type="OrthoDB" id="1191296at2"/>
<dbReference type="RefSeq" id="WP_141815156.1">
    <property type="nucleotide sequence ID" value="NZ_VFPL01000001.1"/>
</dbReference>
<feature type="compositionally biased region" description="Polar residues" evidence="3">
    <location>
        <begin position="860"/>
        <end position="871"/>
    </location>
</feature>
<dbReference type="Proteomes" id="UP000322918">
    <property type="component" value="Unassembled WGS sequence"/>
</dbReference>
<name>A0A5M9GTM5_9SPHI</name>
<dbReference type="PANTHER" id="PTHR13833">
    <property type="match status" value="1"/>
</dbReference>
<dbReference type="Gene3D" id="2.180.10.10">
    <property type="entry name" value="RHS repeat-associated core"/>
    <property type="match status" value="1"/>
</dbReference>
<keyword evidence="7" id="KW-1185">Reference proteome</keyword>
<dbReference type="CDD" id="cd14953">
    <property type="entry name" value="NHL_like_1"/>
    <property type="match status" value="1"/>
</dbReference>
<feature type="repeat" description="NHL" evidence="2">
    <location>
        <begin position="361"/>
        <end position="391"/>
    </location>
</feature>
<dbReference type="Gene3D" id="2.60.120.380">
    <property type="match status" value="2"/>
</dbReference>
<evidence type="ECO:0000313" key="7">
    <source>
        <dbReference type="Proteomes" id="UP000322918"/>
    </source>
</evidence>
<dbReference type="PANTHER" id="PTHR13833:SF71">
    <property type="entry name" value="NHL DOMAIN-CONTAINING PROTEIN"/>
    <property type="match status" value="1"/>
</dbReference>
<dbReference type="InterPro" id="IPR011042">
    <property type="entry name" value="6-blade_b-propeller_TolB-like"/>
</dbReference>
<gene>
    <name evidence="6" type="ORF">F1649_20460</name>
</gene>
<evidence type="ECO:0000313" key="6">
    <source>
        <dbReference type="EMBL" id="KAA8476164.1"/>
    </source>
</evidence>
<organism evidence="6 7">
    <name type="scientific">Arcticibacter tournemirensis</name>
    <dbReference type="NCBI Taxonomy" id="699437"/>
    <lineage>
        <taxon>Bacteria</taxon>
        <taxon>Pseudomonadati</taxon>
        <taxon>Bacteroidota</taxon>
        <taxon>Sphingobacteriia</taxon>
        <taxon>Sphingobacteriales</taxon>
        <taxon>Sphingobacteriaceae</taxon>
        <taxon>Arcticibacter</taxon>
    </lineage>
</organism>
<dbReference type="NCBIfam" id="TIGR03696">
    <property type="entry name" value="Rhs_assc_core"/>
    <property type="match status" value="1"/>
</dbReference>
<dbReference type="InterPro" id="IPR015919">
    <property type="entry name" value="Cadherin-like_sf"/>
</dbReference>
<dbReference type="PROSITE" id="PS51125">
    <property type="entry name" value="NHL"/>
    <property type="match status" value="3"/>
</dbReference>
<evidence type="ECO:0000256" key="1">
    <source>
        <dbReference type="ARBA" id="ARBA00022737"/>
    </source>
</evidence>
<dbReference type="Pfam" id="PF20041">
    <property type="entry name" value="DUF6443"/>
    <property type="match status" value="1"/>
</dbReference>
<dbReference type="InterPro" id="IPR056822">
    <property type="entry name" value="TEN_NHL"/>
</dbReference>
<dbReference type="SUPFAM" id="SSF101898">
    <property type="entry name" value="NHL repeat"/>
    <property type="match status" value="1"/>
</dbReference>
<dbReference type="EMBL" id="VWNE01000045">
    <property type="protein sequence ID" value="KAA8476164.1"/>
    <property type="molecule type" value="Genomic_DNA"/>
</dbReference>
<dbReference type="InterPro" id="IPR045619">
    <property type="entry name" value="DUF6443"/>
</dbReference>